<evidence type="ECO:0000313" key="1">
    <source>
        <dbReference type="EMBL" id="KAH7936984.1"/>
    </source>
</evidence>
<dbReference type="EMBL" id="CM023477">
    <property type="protein sequence ID" value="KAH7936984.1"/>
    <property type="molecule type" value="Genomic_DNA"/>
</dbReference>
<accession>A0ACB8C7Y4</accession>
<protein>
    <submittedName>
        <fullName evidence="1">Uncharacterized protein</fullName>
    </submittedName>
</protein>
<name>A0ACB8C7Y4_DERSI</name>
<dbReference type="Proteomes" id="UP000821865">
    <property type="component" value="Chromosome 8"/>
</dbReference>
<keyword evidence="2" id="KW-1185">Reference proteome</keyword>
<comment type="caution">
    <text evidence="1">The sequence shown here is derived from an EMBL/GenBank/DDBJ whole genome shotgun (WGS) entry which is preliminary data.</text>
</comment>
<organism evidence="1 2">
    <name type="scientific">Dermacentor silvarum</name>
    <name type="common">Tick</name>
    <dbReference type="NCBI Taxonomy" id="543639"/>
    <lineage>
        <taxon>Eukaryota</taxon>
        <taxon>Metazoa</taxon>
        <taxon>Ecdysozoa</taxon>
        <taxon>Arthropoda</taxon>
        <taxon>Chelicerata</taxon>
        <taxon>Arachnida</taxon>
        <taxon>Acari</taxon>
        <taxon>Parasitiformes</taxon>
        <taxon>Ixodida</taxon>
        <taxon>Ixodoidea</taxon>
        <taxon>Ixodidae</taxon>
        <taxon>Rhipicephalinae</taxon>
        <taxon>Dermacentor</taxon>
    </lineage>
</organism>
<evidence type="ECO:0000313" key="2">
    <source>
        <dbReference type="Proteomes" id="UP000821865"/>
    </source>
</evidence>
<proteinExistence type="predicted"/>
<gene>
    <name evidence="1" type="ORF">HPB49_006899</name>
</gene>
<reference evidence="1" key="1">
    <citation type="submission" date="2020-05" db="EMBL/GenBank/DDBJ databases">
        <title>Large-scale comparative analyses of tick genomes elucidate their genetic diversity and vector capacities.</title>
        <authorList>
            <person name="Jia N."/>
            <person name="Wang J."/>
            <person name="Shi W."/>
            <person name="Du L."/>
            <person name="Sun Y."/>
            <person name="Zhan W."/>
            <person name="Jiang J."/>
            <person name="Wang Q."/>
            <person name="Zhang B."/>
            <person name="Ji P."/>
            <person name="Sakyi L.B."/>
            <person name="Cui X."/>
            <person name="Yuan T."/>
            <person name="Jiang B."/>
            <person name="Yang W."/>
            <person name="Lam T.T.-Y."/>
            <person name="Chang Q."/>
            <person name="Ding S."/>
            <person name="Wang X."/>
            <person name="Zhu J."/>
            <person name="Ruan X."/>
            <person name="Zhao L."/>
            <person name="Wei J."/>
            <person name="Que T."/>
            <person name="Du C."/>
            <person name="Cheng J."/>
            <person name="Dai P."/>
            <person name="Han X."/>
            <person name="Huang E."/>
            <person name="Gao Y."/>
            <person name="Liu J."/>
            <person name="Shao H."/>
            <person name="Ye R."/>
            <person name="Li L."/>
            <person name="Wei W."/>
            <person name="Wang X."/>
            <person name="Wang C."/>
            <person name="Yang T."/>
            <person name="Huo Q."/>
            <person name="Li W."/>
            <person name="Guo W."/>
            <person name="Chen H."/>
            <person name="Zhou L."/>
            <person name="Ni X."/>
            <person name="Tian J."/>
            <person name="Zhou Y."/>
            <person name="Sheng Y."/>
            <person name="Liu T."/>
            <person name="Pan Y."/>
            <person name="Xia L."/>
            <person name="Li J."/>
            <person name="Zhao F."/>
            <person name="Cao W."/>
        </authorList>
    </citation>
    <scope>NUCLEOTIDE SEQUENCE</scope>
    <source>
        <strain evidence="1">Dsil-2018</strain>
    </source>
</reference>
<sequence>MDEFSCHGGLIVDDMKLSEHLSVNSEGHIDGFVNLSQFTSDEDKHTVCDHGMVVIFVAFVGKFPKSRHKYSLNLRPMKT</sequence>